<dbReference type="Proteomes" id="UP000198348">
    <property type="component" value="Unassembled WGS sequence"/>
</dbReference>
<dbReference type="OrthoDB" id="3531027at2"/>
<reference evidence="2" key="1">
    <citation type="submission" date="2017-06" db="EMBL/GenBank/DDBJ databases">
        <authorList>
            <person name="Varghese N."/>
            <person name="Submissions S."/>
        </authorList>
    </citation>
    <scope>NUCLEOTIDE SEQUENCE [LARGE SCALE GENOMIC DNA]</scope>
    <source>
        <strain evidence="2">DSM 45207</strain>
    </source>
</reference>
<keyword evidence="2" id="KW-1185">Reference proteome</keyword>
<dbReference type="AlphaFoldDB" id="A0A238WCS0"/>
<evidence type="ECO:0008006" key="3">
    <source>
        <dbReference type="Google" id="ProtNLM"/>
    </source>
</evidence>
<gene>
    <name evidence="1" type="ORF">SAMN06265360_10620</name>
</gene>
<dbReference type="NCBIfam" id="NF047353">
    <property type="entry name" value="tube_lmo2291"/>
    <property type="match status" value="1"/>
</dbReference>
<dbReference type="RefSeq" id="WP_089300622.1">
    <property type="nucleotide sequence ID" value="NZ_FZNW01000006.1"/>
</dbReference>
<dbReference type="Gene3D" id="4.10.410.40">
    <property type="match status" value="1"/>
</dbReference>
<accession>A0A238WCS0</accession>
<dbReference type="EMBL" id="FZNW01000006">
    <property type="protein sequence ID" value="SNR44084.1"/>
    <property type="molecule type" value="Genomic_DNA"/>
</dbReference>
<evidence type="ECO:0000313" key="1">
    <source>
        <dbReference type="EMBL" id="SNR44084.1"/>
    </source>
</evidence>
<protein>
    <recommendedName>
        <fullName evidence="3">Phage tail tube protein</fullName>
    </recommendedName>
</protein>
<organism evidence="1 2">
    <name type="scientific">Haloechinothrix alba</name>
    <dbReference type="NCBI Taxonomy" id="664784"/>
    <lineage>
        <taxon>Bacteria</taxon>
        <taxon>Bacillati</taxon>
        <taxon>Actinomycetota</taxon>
        <taxon>Actinomycetes</taxon>
        <taxon>Pseudonocardiales</taxon>
        <taxon>Pseudonocardiaceae</taxon>
        <taxon>Haloechinothrix</taxon>
    </lineage>
</organism>
<proteinExistence type="predicted"/>
<evidence type="ECO:0000313" key="2">
    <source>
        <dbReference type="Proteomes" id="UP000198348"/>
    </source>
</evidence>
<sequence>MAGTKINARDIHVEVQDSDGTWLEVDGLNSVTVNPSENEQTADTTVFESEGHYEQEVMQRGSSMSLEGFKLKDATGAPDPGQGRLEELATMMAAQSLGAVRFRHPDDSEWTVWDATVSIGSQGGNNNAKTSWSCTLTRSGKSTTSTVA</sequence>
<name>A0A238WCS0_9PSEU</name>